<evidence type="ECO:0000313" key="2">
    <source>
        <dbReference type="Proteomes" id="UP000264310"/>
    </source>
</evidence>
<dbReference type="OrthoDB" id="7406133at2"/>
<name>A0A371X1R0_9HYPH</name>
<protein>
    <submittedName>
        <fullName evidence="1">Uncharacterized protein</fullName>
    </submittedName>
</protein>
<reference evidence="1 2" key="1">
    <citation type="submission" date="2018-08" db="EMBL/GenBank/DDBJ databases">
        <title>Fulvimarina sp. 85, whole genome shotgun sequence.</title>
        <authorList>
            <person name="Tuo L."/>
        </authorList>
    </citation>
    <scope>NUCLEOTIDE SEQUENCE [LARGE SCALE GENOMIC DNA]</scope>
    <source>
        <strain evidence="1 2">85</strain>
    </source>
</reference>
<dbReference type="AlphaFoldDB" id="A0A371X1R0"/>
<keyword evidence="2" id="KW-1185">Reference proteome</keyword>
<comment type="caution">
    <text evidence="1">The sequence shown here is derived from an EMBL/GenBank/DDBJ whole genome shotgun (WGS) entry which is preliminary data.</text>
</comment>
<sequence>MLVVWIMYLQLLLNGYRRLRQASILVTRGAGSGLGARCLITNMSQEPIYVTSLIVEVRSNGTWNETQLTDMRDLPEELGSDPTSAMRQGSLERGQYLDIGHFSSLLDQLASNDPEIRSARDIDAVKITVVALYGPETLPVGAKRMFTIDRNHENGSRVIPNSVRTEQIYRKRERRRLLKELEKYL</sequence>
<proteinExistence type="predicted"/>
<evidence type="ECO:0000313" key="1">
    <source>
        <dbReference type="EMBL" id="RFC63166.1"/>
    </source>
</evidence>
<accession>A0A371X1R0</accession>
<organism evidence="1 2">
    <name type="scientific">Fulvimarina endophytica</name>
    <dbReference type="NCBI Taxonomy" id="2293836"/>
    <lineage>
        <taxon>Bacteria</taxon>
        <taxon>Pseudomonadati</taxon>
        <taxon>Pseudomonadota</taxon>
        <taxon>Alphaproteobacteria</taxon>
        <taxon>Hyphomicrobiales</taxon>
        <taxon>Aurantimonadaceae</taxon>
        <taxon>Fulvimarina</taxon>
    </lineage>
</organism>
<dbReference type="EMBL" id="QURL01000005">
    <property type="protein sequence ID" value="RFC63166.1"/>
    <property type="molecule type" value="Genomic_DNA"/>
</dbReference>
<gene>
    <name evidence="1" type="ORF">DYI37_13205</name>
</gene>
<dbReference type="Proteomes" id="UP000264310">
    <property type="component" value="Unassembled WGS sequence"/>
</dbReference>